<dbReference type="RefSeq" id="WP_109249719.1">
    <property type="nucleotide sequence ID" value="NZ_QCXQ01000001.1"/>
</dbReference>
<dbReference type="NCBIfam" id="TIGR00247">
    <property type="entry name" value="endolytic transglycosylase MltG"/>
    <property type="match status" value="1"/>
</dbReference>
<dbReference type="Gene3D" id="3.30.160.60">
    <property type="entry name" value="Classic Zinc Finger"/>
    <property type="match status" value="1"/>
</dbReference>
<keyword evidence="5 7" id="KW-0456">Lyase</keyword>
<evidence type="ECO:0000256" key="7">
    <source>
        <dbReference type="HAMAP-Rule" id="MF_02065"/>
    </source>
</evidence>
<proteinExistence type="inferred from homology"/>
<evidence type="ECO:0000256" key="2">
    <source>
        <dbReference type="ARBA" id="ARBA00022692"/>
    </source>
</evidence>
<keyword evidence="6 7" id="KW-0961">Cell wall biogenesis/degradation</keyword>
<evidence type="ECO:0000256" key="1">
    <source>
        <dbReference type="ARBA" id="ARBA00022475"/>
    </source>
</evidence>
<evidence type="ECO:0000256" key="4">
    <source>
        <dbReference type="ARBA" id="ARBA00023136"/>
    </source>
</evidence>
<comment type="function">
    <text evidence="7">Functions as a peptidoglycan terminase that cleaves nascent peptidoglycan strands endolytically to terminate their elongation.</text>
</comment>
<dbReference type="CDD" id="cd08010">
    <property type="entry name" value="MltG_like"/>
    <property type="match status" value="1"/>
</dbReference>
<gene>
    <name evidence="7 9" type="primary">mltG</name>
    <name evidence="9" type="ORF">DCM90_02200</name>
</gene>
<dbReference type="GO" id="GO:0071555">
    <property type="term" value="P:cell wall organization"/>
    <property type="evidence" value="ECO:0007669"/>
    <property type="project" value="UniProtKB-KW"/>
</dbReference>
<dbReference type="InterPro" id="IPR003770">
    <property type="entry name" value="MLTG-like"/>
</dbReference>
<dbReference type="HAMAP" id="MF_02065">
    <property type="entry name" value="MltG"/>
    <property type="match status" value="1"/>
</dbReference>
<comment type="subcellular location">
    <subcellularLocation>
        <location evidence="7">Cell membrane</location>
        <topology evidence="7">Single-pass membrane protein</topology>
    </subcellularLocation>
</comment>
<keyword evidence="2 7" id="KW-0812">Transmembrane</keyword>
<comment type="similarity">
    <text evidence="7">Belongs to the transglycosylase MltG family.</text>
</comment>
<dbReference type="Pfam" id="PF02618">
    <property type="entry name" value="YceG"/>
    <property type="match status" value="1"/>
</dbReference>
<comment type="caution">
    <text evidence="9">The sequence shown here is derived from an EMBL/GenBank/DDBJ whole genome shotgun (WGS) entry which is preliminary data.</text>
</comment>
<evidence type="ECO:0000256" key="6">
    <source>
        <dbReference type="ARBA" id="ARBA00023316"/>
    </source>
</evidence>
<evidence type="ECO:0000313" key="10">
    <source>
        <dbReference type="Proteomes" id="UP000245080"/>
    </source>
</evidence>
<evidence type="ECO:0000256" key="8">
    <source>
        <dbReference type="SAM" id="MobiDB-lite"/>
    </source>
</evidence>
<evidence type="ECO:0000256" key="3">
    <source>
        <dbReference type="ARBA" id="ARBA00022989"/>
    </source>
</evidence>
<feature type="compositionally biased region" description="Polar residues" evidence="8">
    <location>
        <begin position="8"/>
        <end position="31"/>
    </location>
</feature>
<organism evidence="9 10">
    <name type="scientific">Levilactobacillus bambusae</name>
    <dbReference type="NCBI Taxonomy" id="2024736"/>
    <lineage>
        <taxon>Bacteria</taxon>
        <taxon>Bacillati</taxon>
        <taxon>Bacillota</taxon>
        <taxon>Bacilli</taxon>
        <taxon>Lactobacillales</taxon>
        <taxon>Lactobacillaceae</taxon>
        <taxon>Levilactobacillus</taxon>
    </lineage>
</organism>
<keyword evidence="1 7" id="KW-1003">Cell membrane</keyword>
<dbReference type="AlphaFoldDB" id="A0A2V1N5C1"/>
<dbReference type="GO" id="GO:0008932">
    <property type="term" value="F:lytic endotransglycosylase activity"/>
    <property type="evidence" value="ECO:0007669"/>
    <property type="project" value="UniProtKB-UniRule"/>
</dbReference>
<feature type="site" description="Important for catalytic activity" evidence="7">
    <location>
        <position position="272"/>
    </location>
</feature>
<dbReference type="OrthoDB" id="9814591at2"/>
<reference evidence="9 10" key="1">
    <citation type="journal article" date="2018" name="Int. J. Syst. Evol. Microbiol.">
        <title>Lactobacillus bambusae sp. nov., isolated from a traditional fermented Ma-bamboo shoots of Taiwan.</title>
        <authorList>
            <person name="Wang L.-T."/>
        </authorList>
    </citation>
    <scope>NUCLEOTIDE SEQUENCE [LARGE SCALE GENOMIC DNA]</scope>
    <source>
        <strain evidence="9 10">BS-W1</strain>
    </source>
</reference>
<dbReference type="PANTHER" id="PTHR30518:SF2">
    <property type="entry name" value="ENDOLYTIC MUREIN TRANSGLYCOSYLASE"/>
    <property type="match status" value="1"/>
</dbReference>
<dbReference type="PANTHER" id="PTHR30518">
    <property type="entry name" value="ENDOLYTIC MUREIN TRANSGLYCOSYLASE"/>
    <property type="match status" value="1"/>
</dbReference>
<feature type="region of interest" description="Disordered" evidence="8">
    <location>
        <begin position="1"/>
        <end position="32"/>
    </location>
</feature>
<accession>A0A2V1N5C1</accession>
<evidence type="ECO:0000256" key="5">
    <source>
        <dbReference type="ARBA" id="ARBA00023239"/>
    </source>
</evidence>
<evidence type="ECO:0000313" key="9">
    <source>
        <dbReference type="EMBL" id="PWG01006.1"/>
    </source>
</evidence>
<keyword evidence="10" id="KW-1185">Reference proteome</keyword>
<feature type="transmembrane region" description="Helical" evidence="7">
    <location>
        <begin position="38"/>
        <end position="61"/>
    </location>
</feature>
<comment type="catalytic activity">
    <reaction evidence="7">
        <text>a peptidoglycan chain = a peptidoglycan chain with N-acetyl-1,6-anhydromuramyl-[peptide] at the reducing end + a peptidoglycan chain with N-acetylglucosamine at the non-reducing end.</text>
        <dbReference type="EC" id="4.2.2.29"/>
    </reaction>
</comment>
<sequence>MKKITVKNGGNNLNNGTEPTPPRSSGSQKGQKSPMKRMVLWVIGLLIALVVVLGIVGYRYFQESLQPLDKDSDKVVQVYIPLGASNNKIGSILQHDGIVKSGTVFNYYVKSNNISNFRAGYYQLKSSMTLKTVAQQLERGGSAEPIQSTKGKVLVREGEGIKDIAAGIPVTTDFTKDEFLALMKNKQFINSLAVKYPDLLGSAMKSEGVRYRLEGYLAPATYTVEKKGTLKQLVTEMVAKRNEELKPYFKTIQKKDMTVQEVLTLGSLIEREGVTKSDRRKISGVFLNRINANMPLQSDISILYALDKTKKTVTYKDLKVDSPYNLYVNSGFGPGPFNNPSMESILDVIHPSDVKKGYYYFIANTKTGKVHFSKTYAEHQKWTKKYEEDNK</sequence>
<keyword evidence="4 7" id="KW-0472">Membrane</keyword>
<dbReference type="GO" id="GO:0005886">
    <property type="term" value="C:plasma membrane"/>
    <property type="evidence" value="ECO:0007669"/>
    <property type="project" value="UniProtKB-SubCell"/>
</dbReference>
<dbReference type="EMBL" id="QCXQ01000001">
    <property type="protein sequence ID" value="PWG01006.1"/>
    <property type="molecule type" value="Genomic_DNA"/>
</dbReference>
<dbReference type="GO" id="GO:0009252">
    <property type="term" value="P:peptidoglycan biosynthetic process"/>
    <property type="evidence" value="ECO:0007669"/>
    <property type="project" value="UniProtKB-UniRule"/>
</dbReference>
<dbReference type="EC" id="4.2.2.29" evidence="7"/>
<protein>
    <recommendedName>
        <fullName evidence="7">Endolytic murein transglycosylase</fullName>
        <ecNumber evidence="7">4.2.2.29</ecNumber>
    </recommendedName>
    <alternativeName>
        <fullName evidence="7">Peptidoglycan lytic transglycosylase</fullName>
    </alternativeName>
    <alternativeName>
        <fullName evidence="7">Peptidoglycan polymerization terminase</fullName>
    </alternativeName>
</protein>
<dbReference type="Proteomes" id="UP000245080">
    <property type="component" value="Unassembled WGS sequence"/>
</dbReference>
<keyword evidence="3 7" id="KW-1133">Transmembrane helix</keyword>
<dbReference type="Gene3D" id="3.30.1490.480">
    <property type="entry name" value="Endolytic murein transglycosylase"/>
    <property type="match status" value="1"/>
</dbReference>
<name>A0A2V1N5C1_9LACO</name>